<dbReference type="RefSeq" id="XP_033393803.1">
    <property type="nucleotide sequence ID" value="XM_033541120.1"/>
</dbReference>
<name>A0A6A6B209_9PEZI</name>
<dbReference type="Proteomes" id="UP000799438">
    <property type="component" value="Unassembled WGS sequence"/>
</dbReference>
<feature type="compositionally biased region" description="Acidic residues" evidence="1">
    <location>
        <begin position="105"/>
        <end position="115"/>
    </location>
</feature>
<feature type="region of interest" description="Disordered" evidence="1">
    <location>
        <begin position="1"/>
        <end position="51"/>
    </location>
</feature>
<protein>
    <recommendedName>
        <fullName evidence="4">WW domain-containing protein</fullName>
    </recommendedName>
</protein>
<keyword evidence="3" id="KW-1185">Reference proteome</keyword>
<feature type="compositionally biased region" description="Basic and acidic residues" evidence="1">
    <location>
        <begin position="154"/>
        <end position="168"/>
    </location>
</feature>
<feature type="compositionally biased region" description="Polar residues" evidence="1">
    <location>
        <begin position="13"/>
        <end position="26"/>
    </location>
</feature>
<dbReference type="AlphaFoldDB" id="A0A6A6B209"/>
<reference evidence="2" key="1">
    <citation type="journal article" date="2020" name="Stud. Mycol.">
        <title>101 Dothideomycetes genomes: a test case for predicting lifestyles and emergence of pathogens.</title>
        <authorList>
            <person name="Haridas S."/>
            <person name="Albert R."/>
            <person name="Binder M."/>
            <person name="Bloem J."/>
            <person name="Labutti K."/>
            <person name="Salamov A."/>
            <person name="Andreopoulos B."/>
            <person name="Baker S."/>
            <person name="Barry K."/>
            <person name="Bills G."/>
            <person name="Bluhm B."/>
            <person name="Cannon C."/>
            <person name="Castanera R."/>
            <person name="Culley D."/>
            <person name="Daum C."/>
            <person name="Ezra D."/>
            <person name="Gonzalez J."/>
            <person name="Henrissat B."/>
            <person name="Kuo A."/>
            <person name="Liang C."/>
            <person name="Lipzen A."/>
            <person name="Lutzoni F."/>
            <person name="Magnuson J."/>
            <person name="Mondo S."/>
            <person name="Nolan M."/>
            <person name="Ohm R."/>
            <person name="Pangilinan J."/>
            <person name="Park H.-J."/>
            <person name="Ramirez L."/>
            <person name="Alfaro M."/>
            <person name="Sun H."/>
            <person name="Tritt A."/>
            <person name="Yoshinaga Y."/>
            <person name="Zwiers L.-H."/>
            <person name="Turgeon B."/>
            <person name="Goodwin S."/>
            <person name="Spatafora J."/>
            <person name="Crous P."/>
            <person name="Grigoriev I."/>
        </authorList>
    </citation>
    <scope>NUCLEOTIDE SEQUENCE</scope>
    <source>
        <strain evidence="2">CBS 121167</strain>
    </source>
</reference>
<feature type="region of interest" description="Disordered" evidence="1">
    <location>
        <begin position="104"/>
        <end position="168"/>
    </location>
</feature>
<dbReference type="GeneID" id="54298616"/>
<evidence type="ECO:0000313" key="3">
    <source>
        <dbReference type="Proteomes" id="UP000799438"/>
    </source>
</evidence>
<evidence type="ECO:0000313" key="2">
    <source>
        <dbReference type="EMBL" id="KAF2138090.1"/>
    </source>
</evidence>
<gene>
    <name evidence="2" type="ORF">K452DRAFT_291132</name>
</gene>
<dbReference type="Gene3D" id="2.20.70.10">
    <property type="match status" value="1"/>
</dbReference>
<evidence type="ECO:0008006" key="4">
    <source>
        <dbReference type="Google" id="ProtNLM"/>
    </source>
</evidence>
<dbReference type="EMBL" id="ML995498">
    <property type="protein sequence ID" value="KAF2138090.1"/>
    <property type="molecule type" value="Genomic_DNA"/>
</dbReference>
<organism evidence="2 3">
    <name type="scientific">Aplosporella prunicola CBS 121167</name>
    <dbReference type="NCBI Taxonomy" id="1176127"/>
    <lineage>
        <taxon>Eukaryota</taxon>
        <taxon>Fungi</taxon>
        <taxon>Dikarya</taxon>
        <taxon>Ascomycota</taxon>
        <taxon>Pezizomycotina</taxon>
        <taxon>Dothideomycetes</taxon>
        <taxon>Dothideomycetes incertae sedis</taxon>
        <taxon>Botryosphaeriales</taxon>
        <taxon>Aplosporellaceae</taxon>
        <taxon>Aplosporella</taxon>
    </lineage>
</organism>
<dbReference type="OrthoDB" id="2367685at2759"/>
<accession>A0A6A6B209</accession>
<proteinExistence type="predicted"/>
<sequence>MADLPPTYEAATGGSSSSQPSHQTRNGIPPQTRRSMEDESRPLPEGWIRQYDPQNNHQFFVDTRADPPRSIWHHPYDDEQYLSTLDPVEREHITRLHRSVSLKDIEDESSDDDSDERTHTKKASAGVGATADEVHGLHKFGRKIKDRVTNSTHQQRETARQKRARDEQAAYQAHMAARRAMVRALETGQPQFLCKDRQGRDVYIVPPTGNAAPMGARAYNPYAQGPYTNPNARFLAPDYPYSRPYGYGYGGGYGFPLIGGLLGGAMLGGLLF</sequence>
<evidence type="ECO:0000256" key="1">
    <source>
        <dbReference type="SAM" id="MobiDB-lite"/>
    </source>
</evidence>